<comment type="caution">
    <text evidence="2">The sequence shown here is derived from an EMBL/GenBank/DDBJ whole genome shotgun (WGS) entry which is preliminary data.</text>
</comment>
<feature type="compositionally biased region" description="Basic and acidic residues" evidence="1">
    <location>
        <begin position="143"/>
        <end position="199"/>
    </location>
</feature>
<feature type="compositionally biased region" description="Polar residues" evidence="1">
    <location>
        <begin position="66"/>
        <end position="75"/>
    </location>
</feature>
<feature type="compositionally biased region" description="Basic and acidic residues" evidence="1">
    <location>
        <begin position="78"/>
        <end position="91"/>
    </location>
</feature>
<accession>A0ABP0LQ55</accession>
<dbReference type="Proteomes" id="UP001642484">
    <property type="component" value="Unassembled WGS sequence"/>
</dbReference>
<sequence length="199" mass="21435">MLHVQLKRSTGRTAVLAQSFAPVLSVCGHPKNCFAHGPECAVMGKKPATQKMSLADLNAKFGGNMAEQQLPSQSVGKDFGKAKGKGFRDIDGAQEANDWRSSGPRKGKGKGDSEPSRADTGDWRGGGGGPREDRGGGGGGGFQRREREDNTQAGKDEDWRGSMGRREDNDRDDRRGGGDRFGRGGFGDRDRDRDRGWTP</sequence>
<feature type="compositionally biased region" description="Basic and acidic residues" evidence="1">
    <location>
        <begin position="109"/>
        <end position="122"/>
    </location>
</feature>
<evidence type="ECO:0000313" key="2">
    <source>
        <dbReference type="EMBL" id="CAK9041322.1"/>
    </source>
</evidence>
<evidence type="ECO:0000313" key="3">
    <source>
        <dbReference type="Proteomes" id="UP001642484"/>
    </source>
</evidence>
<reference evidence="2 3" key="1">
    <citation type="submission" date="2024-02" db="EMBL/GenBank/DDBJ databases">
        <authorList>
            <person name="Chen Y."/>
            <person name="Shah S."/>
            <person name="Dougan E. K."/>
            <person name="Thang M."/>
            <person name="Chan C."/>
        </authorList>
    </citation>
    <scope>NUCLEOTIDE SEQUENCE [LARGE SCALE GENOMIC DNA]</scope>
</reference>
<protein>
    <submittedName>
        <fullName evidence="2">Uncharacterized protein</fullName>
    </submittedName>
</protein>
<dbReference type="EMBL" id="CAXAMN010013614">
    <property type="protein sequence ID" value="CAK9041322.1"/>
    <property type="molecule type" value="Genomic_DNA"/>
</dbReference>
<feature type="region of interest" description="Disordered" evidence="1">
    <location>
        <begin position="65"/>
        <end position="199"/>
    </location>
</feature>
<keyword evidence="3" id="KW-1185">Reference proteome</keyword>
<organism evidence="2 3">
    <name type="scientific">Durusdinium trenchii</name>
    <dbReference type="NCBI Taxonomy" id="1381693"/>
    <lineage>
        <taxon>Eukaryota</taxon>
        <taxon>Sar</taxon>
        <taxon>Alveolata</taxon>
        <taxon>Dinophyceae</taxon>
        <taxon>Suessiales</taxon>
        <taxon>Symbiodiniaceae</taxon>
        <taxon>Durusdinium</taxon>
    </lineage>
</organism>
<proteinExistence type="predicted"/>
<evidence type="ECO:0000256" key="1">
    <source>
        <dbReference type="SAM" id="MobiDB-lite"/>
    </source>
</evidence>
<gene>
    <name evidence="2" type="ORF">CCMP2556_LOCUS22167</name>
</gene>
<name>A0ABP0LQ55_9DINO</name>